<gene>
    <name evidence="2" type="ORF">QYF61_019444</name>
</gene>
<dbReference type="AlphaFoldDB" id="A0AAN7MN59"/>
<feature type="region of interest" description="Disordered" evidence="1">
    <location>
        <begin position="134"/>
        <end position="183"/>
    </location>
</feature>
<evidence type="ECO:0000256" key="1">
    <source>
        <dbReference type="SAM" id="MobiDB-lite"/>
    </source>
</evidence>
<evidence type="ECO:0000313" key="2">
    <source>
        <dbReference type="EMBL" id="KAK4807746.1"/>
    </source>
</evidence>
<keyword evidence="3" id="KW-1185">Reference proteome</keyword>
<accession>A0AAN7MN59</accession>
<dbReference type="EMBL" id="JAUNZN010000028">
    <property type="protein sequence ID" value="KAK4807746.1"/>
    <property type="molecule type" value="Genomic_DNA"/>
</dbReference>
<reference evidence="2 3" key="1">
    <citation type="journal article" date="2023" name="J. Hered.">
        <title>Chromosome-level genome of the wood stork (Mycteria americana) provides insight into avian chromosome evolution.</title>
        <authorList>
            <person name="Flamio R. Jr."/>
            <person name="Ramstad K.M."/>
        </authorList>
    </citation>
    <scope>NUCLEOTIDE SEQUENCE [LARGE SCALE GENOMIC DNA]</scope>
    <source>
        <strain evidence="2">JAX WOST 10</strain>
    </source>
</reference>
<proteinExistence type="predicted"/>
<name>A0AAN7MN59_MYCAM</name>
<dbReference type="Proteomes" id="UP001333110">
    <property type="component" value="Unassembled WGS sequence"/>
</dbReference>
<organism evidence="2 3">
    <name type="scientific">Mycteria americana</name>
    <name type="common">Wood stork</name>
    <dbReference type="NCBI Taxonomy" id="33587"/>
    <lineage>
        <taxon>Eukaryota</taxon>
        <taxon>Metazoa</taxon>
        <taxon>Chordata</taxon>
        <taxon>Craniata</taxon>
        <taxon>Vertebrata</taxon>
        <taxon>Euteleostomi</taxon>
        <taxon>Archelosauria</taxon>
        <taxon>Archosauria</taxon>
        <taxon>Dinosauria</taxon>
        <taxon>Saurischia</taxon>
        <taxon>Theropoda</taxon>
        <taxon>Coelurosauria</taxon>
        <taxon>Aves</taxon>
        <taxon>Neognathae</taxon>
        <taxon>Neoaves</taxon>
        <taxon>Aequornithes</taxon>
        <taxon>Ciconiiformes</taxon>
        <taxon>Ciconiidae</taxon>
        <taxon>Mycteria</taxon>
    </lineage>
</organism>
<evidence type="ECO:0000313" key="3">
    <source>
        <dbReference type="Proteomes" id="UP001333110"/>
    </source>
</evidence>
<comment type="caution">
    <text evidence="2">The sequence shown here is derived from an EMBL/GenBank/DDBJ whole genome shotgun (WGS) entry which is preliminary data.</text>
</comment>
<sequence>MAVGSARLTKATAVGVVATAAVESDEVSPQPPFLQAEQPQVPQTLPISLVLQTLPQLPCPSLDTLQPLNVSLVHLTPLHDQRRAGGCSTHLETLASSSNLSPATGFGLPGRCTHWTPGPPLAGQAPSAIVAATKAREAKAPGGDGHSLLTQDAANSSGGGGSHSSVLGEGAEDGSRQGHHHRRGLDHHAGVLALPDTGLVAAVGKRGWATGTAQIVAGHGCGTEVHLGERARKAQAACEVQPDSPLGKSKGTGWEVGMGCVKEKRAIEAPVPWGALRIQTRLLPHPNSGEQ</sequence>
<protein>
    <submittedName>
        <fullName evidence="2">Uncharacterized protein</fullName>
    </submittedName>
</protein>